<comment type="caution">
    <text evidence="2">The sequence shown here is derived from an EMBL/GenBank/DDBJ whole genome shotgun (WGS) entry which is preliminary data.</text>
</comment>
<dbReference type="RefSeq" id="WP_076474355.1">
    <property type="nucleotide sequence ID" value="NZ_MTJZ01000001.1"/>
</dbReference>
<feature type="signal peptide" evidence="1">
    <location>
        <begin position="1"/>
        <end position="26"/>
    </location>
</feature>
<sequence>MSSRKTRVCGILSSAAAMLISVAAMADDRQARWIDAAVWNTPLNRIAQVACHNCYEKKYAPTFTSVFHGTRTVELDFWDQRDAVTGGWAKHWFVRHNPGTIFQSGNDNNCTGDGYGTNDLEACLNDIKRWSDANRPHFPITVMLDKKQGWSKESSQRTPKDLDELLDRIFGARIFTPKDLRTHIGNIDPLQTTVIGKDWPTAAQLEGKVIFVLNHAENQKLSQYAEARGLDGKIFIAPYTNGQNDITGDVSGMSRQSSNVVVMNNMGKGDKGWAQQVNASSHIGRVYGDDNVSFPQHVNERIHMSAYNDFHAAMDANGYRIRPF</sequence>
<evidence type="ECO:0000256" key="1">
    <source>
        <dbReference type="SAM" id="SignalP"/>
    </source>
</evidence>
<evidence type="ECO:0008006" key="4">
    <source>
        <dbReference type="Google" id="ProtNLM"/>
    </source>
</evidence>
<protein>
    <recommendedName>
        <fullName evidence="4">Lipoprotein</fullName>
    </recommendedName>
</protein>
<dbReference type="Proteomes" id="UP000187194">
    <property type="component" value="Unassembled WGS sequence"/>
</dbReference>
<dbReference type="SUPFAM" id="SSF51695">
    <property type="entry name" value="PLC-like phosphodiesterases"/>
    <property type="match status" value="1"/>
</dbReference>
<gene>
    <name evidence="2" type="ORF">BW685_00640</name>
</gene>
<accession>A0A1R1JIX4</accession>
<dbReference type="InterPro" id="IPR032075">
    <property type="entry name" value="PI-PLC-C1"/>
</dbReference>
<reference evidence="2 3" key="1">
    <citation type="submission" date="2017-01" db="EMBL/GenBank/DDBJ databases">
        <title>Phylogeographic, genomic and meropenem susceptibility analysis of Burkholderia ubonensis.</title>
        <authorList>
            <person name="Price E.P."/>
            <person name="Sarovich D.S."/>
            <person name="Webb J.R."/>
            <person name="Hall C.M."/>
            <person name="Sahl J.W."/>
            <person name="Kaestli M."/>
            <person name="Mayo M."/>
            <person name="Harrington G."/>
            <person name="Baker A.L."/>
            <person name="Sidak-Loftis L.C."/>
            <person name="Lummis M."/>
            <person name="Schupp J.M."/>
            <person name="Gillece J.D."/>
            <person name="Tuanyok A."/>
            <person name="Warner J."/>
            <person name="Busch J.D."/>
            <person name="Keim P."/>
            <person name="Currie B.J."/>
            <person name="Wagner D.M."/>
        </authorList>
    </citation>
    <scope>NUCLEOTIDE SEQUENCE [LARGE SCALE GENOMIC DNA]</scope>
    <source>
        <strain evidence="2 3">A21</strain>
    </source>
</reference>
<organism evidence="2 3">
    <name type="scientific">Burkholderia ubonensis</name>
    <dbReference type="NCBI Taxonomy" id="101571"/>
    <lineage>
        <taxon>Bacteria</taxon>
        <taxon>Pseudomonadati</taxon>
        <taxon>Pseudomonadota</taxon>
        <taxon>Betaproteobacteria</taxon>
        <taxon>Burkholderiales</taxon>
        <taxon>Burkholderiaceae</taxon>
        <taxon>Burkholderia</taxon>
        <taxon>Burkholderia cepacia complex</taxon>
    </lineage>
</organism>
<dbReference type="GO" id="GO:0008081">
    <property type="term" value="F:phosphoric diester hydrolase activity"/>
    <property type="evidence" value="ECO:0007669"/>
    <property type="project" value="InterPro"/>
</dbReference>
<keyword evidence="1" id="KW-0732">Signal</keyword>
<dbReference type="GO" id="GO:0006629">
    <property type="term" value="P:lipid metabolic process"/>
    <property type="evidence" value="ECO:0007669"/>
    <property type="project" value="InterPro"/>
</dbReference>
<dbReference type="EMBL" id="MTJZ01000001">
    <property type="protein sequence ID" value="OMG75198.1"/>
    <property type="molecule type" value="Genomic_DNA"/>
</dbReference>
<dbReference type="Pfam" id="PF16670">
    <property type="entry name" value="PI-PLC-C1"/>
    <property type="match status" value="1"/>
</dbReference>
<name>A0A1R1JIX4_9BURK</name>
<evidence type="ECO:0000313" key="2">
    <source>
        <dbReference type="EMBL" id="OMG75198.1"/>
    </source>
</evidence>
<dbReference type="AlphaFoldDB" id="A0A1R1JIX4"/>
<feature type="chain" id="PRO_5012683883" description="Lipoprotein" evidence="1">
    <location>
        <begin position="27"/>
        <end position="324"/>
    </location>
</feature>
<dbReference type="Gene3D" id="3.20.20.190">
    <property type="entry name" value="Phosphatidylinositol (PI) phosphodiesterase"/>
    <property type="match status" value="1"/>
</dbReference>
<evidence type="ECO:0000313" key="3">
    <source>
        <dbReference type="Proteomes" id="UP000187194"/>
    </source>
</evidence>
<proteinExistence type="predicted"/>
<dbReference type="PROSITE" id="PS50007">
    <property type="entry name" value="PIPLC_X_DOMAIN"/>
    <property type="match status" value="1"/>
</dbReference>
<dbReference type="InterPro" id="IPR017946">
    <property type="entry name" value="PLC-like_Pdiesterase_TIM-brl"/>
</dbReference>